<name>A0AAU9J8W8_9CILI</name>
<dbReference type="PROSITE" id="PS50053">
    <property type="entry name" value="UBIQUITIN_2"/>
    <property type="match status" value="1"/>
</dbReference>
<proteinExistence type="predicted"/>
<feature type="domain" description="Ubiquitin-like" evidence="1">
    <location>
        <begin position="44"/>
        <end position="121"/>
    </location>
</feature>
<dbReference type="InterPro" id="IPR019956">
    <property type="entry name" value="Ubiquitin_dom"/>
</dbReference>
<reference evidence="2" key="1">
    <citation type="submission" date="2021-09" db="EMBL/GenBank/DDBJ databases">
        <authorList>
            <consortium name="AG Swart"/>
            <person name="Singh M."/>
            <person name="Singh A."/>
            <person name="Seah K."/>
            <person name="Emmerich C."/>
        </authorList>
    </citation>
    <scope>NUCLEOTIDE SEQUENCE</scope>
    <source>
        <strain evidence="2">ATCC30299</strain>
    </source>
</reference>
<dbReference type="PANTHER" id="PTHR10666">
    <property type="entry name" value="UBIQUITIN"/>
    <property type="match status" value="1"/>
</dbReference>
<dbReference type="Proteomes" id="UP001162131">
    <property type="component" value="Unassembled WGS sequence"/>
</dbReference>
<gene>
    <name evidence="2" type="ORF">BSTOLATCC_MIC34042</name>
</gene>
<dbReference type="Gene3D" id="3.10.20.90">
    <property type="entry name" value="Phosphatidylinositol 3-kinase Catalytic Subunit, Chain A, domain 1"/>
    <property type="match status" value="1"/>
</dbReference>
<dbReference type="InterPro" id="IPR050158">
    <property type="entry name" value="Ubiquitin_ubiquitin-like"/>
</dbReference>
<organism evidence="2 3">
    <name type="scientific">Blepharisma stoltei</name>
    <dbReference type="NCBI Taxonomy" id="1481888"/>
    <lineage>
        <taxon>Eukaryota</taxon>
        <taxon>Sar</taxon>
        <taxon>Alveolata</taxon>
        <taxon>Ciliophora</taxon>
        <taxon>Postciliodesmatophora</taxon>
        <taxon>Heterotrichea</taxon>
        <taxon>Heterotrichida</taxon>
        <taxon>Blepharismidae</taxon>
        <taxon>Blepharisma</taxon>
    </lineage>
</organism>
<sequence length="121" mass="13276">MSGGFWGWARKLQMKCSCMESEIDHNDAPIISETQEPSNEGKTFTVIIRFLTGKTLKVEVKQGDGVNHLRSKIQDLDGTPIAQQRLIFAGKPIGEENPNELLSECGITGPATIHLLLKLAS</sequence>
<dbReference type="AlphaFoldDB" id="A0AAU9J8W8"/>
<dbReference type="InterPro" id="IPR029071">
    <property type="entry name" value="Ubiquitin-like_domsf"/>
</dbReference>
<dbReference type="InterPro" id="IPR000626">
    <property type="entry name" value="Ubiquitin-like_dom"/>
</dbReference>
<evidence type="ECO:0000259" key="1">
    <source>
        <dbReference type="PROSITE" id="PS50053"/>
    </source>
</evidence>
<comment type="caution">
    <text evidence="2">The sequence shown here is derived from an EMBL/GenBank/DDBJ whole genome shotgun (WGS) entry which is preliminary data.</text>
</comment>
<dbReference type="SUPFAM" id="SSF54236">
    <property type="entry name" value="Ubiquitin-like"/>
    <property type="match status" value="1"/>
</dbReference>
<dbReference type="EMBL" id="CAJZBQ010000034">
    <property type="protein sequence ID" value="CAG9323392.1"/>
    <property type="molecule type" value="Genomic_DNA"/>
</dbReference>
<evidence type="ECO:0000313" key="2">
    <source>
        <dbReference type="EMBL" id="CAG9323392.1"/>
    </source>
</evidence>
<dbReference type="SMART" id="SM00213">
    <property type="entry name" value="UBQ"/>
    <property type="match status" value="1"/>
</dbReference>
<dbReference type="Pfam" id="PF00240">
    <property type="entry name" value="ubiquitin"/>
    <property type="match status" value="1"/>
</dbReference>
<keyword evidence="3" id="KW-1185">Reference proteome</keyword>
<accession>A0AAU9J8W8</accession>
<evidence type="ECO:0000313" key="3">
    <source>
        <dbReference type="Proteomes" id="UP001162131"/>
    </source>
</evidence>
<dbReference type="PRINTS" id="PR00348">
    <property type="entry name" value="UBIQUITIN"/>
</dbReference>
<protein>
    <recommendedName>
        <fullName evidence="1">Ubiquitin-like domain-containing protein</fullName>
    </recommendedName>
</protein>